<evidence type="ECO:0000313" key="2">
    <source>
        <dbReference type="EMBL" id="CAB4134046.1"/>
    </source>
</evidence>
<gene>
    <name evidence="1" type="ORF">UFOVP104_30</name>
    <name evidence="2" type="ORF">UFOVP271_10</name>
</gene>
<organism evidence="1">
    <name type="scientific">uncultured Caudovirales phage</name>
    <dbReference type="NCBI Taxonomy" id="2100421"/>
    <lineage>
        <taxon>Viruses</taxon>
        <taxon>Duplodnaviria</taxon>
        <taxon>Heunggongvirae</taxon>
        <taxon>Uroviricota</taxon>
        <taxon>Caudoviricetes</taxon>
        <taxon>Peduoviridae</taxon>
        <taxon>Maltschvirus</taxon>
        <taxon>Maltschvirus maltsch</taxon>
    </lineage>
</organism>
<proteinExistence type="predicted"/>
<name>A0A6J5L0U3_9CAUD</name>
<evidence type="ECO:0000313" key="1">
    <source>
        <dbReference type="EMBL" id="CAB4128314.1"/>
    </source>
</evidence>
<accession>A0A6J5L0U3</accession>
<dbReference type="EMBL" id="LR796219">
    <property type="protein sequence ID" value="CAB4128314.1"/>
    <property type="molecule type" value="Genomic_DNA"/>
</dbReference>
<sequence>MRNRIIIKDWSRAMIRKQRFFRKDFKAFAVSKKCCGWYVNNEEND</sequence>
<reference evidence="1" key="1">
    <citation type="submission" date="2020-04" db="EMBL/GenBank/DDBJ databases">
        <authorList>
            <person name="Chiriac C."/>
            <person name="Salcher M."/>
            <person name="Ghai R."/>
            <person name="Kavagutti S V."/>
        </authorList>
    </citation>
    <scope>NUCLEOTIDE SEQUENCE</scope>
</reference>
<protein>
    <submittedName>
        <fullName evidence="1">Uncharacterized protein</fullName>
    </submittedName>
</protein>
<dbReference type="EMBL" id="LR796281">
    <property type="protein sequence ID" value="CAB4134046.1"/>
    <property type="molecule type" value="Genomic_DNA"/>
</dbReference>